<accession>A0ABT9TFQ3</accession>
<protein>
    <submittedName>
        <fullName evidence="2">Transcriptional regulator with XRE-family HTH domain</fullName>
    </submittedName>
</protein>
<reference evidence="2 3" key="1">
    <citation type="submission" date="2023-07" db="EMBL/GenBank/DDBJ databases">
        <title>Sorghum-associated microbial communities from plants grown in Nebraska, USA.</title>
        <authorList>
            <person name="Schachtman D."/>
        </authorList>
    </citation>
    <scope>NUCLEOTIDE SEQUENCE [LARGE SCALE GENOMIC DNA]</scope>
    <source>
        <strain evidence="2 3">CC523</strain>
    </source>
</reference>
<gene>
    <name evidence="2" type="ORF">J2T10_000099</name>
</gene>
<dbReference type="EMBL" id="JAUSSW010000001">
    <property type="protein sequence ID" value="MDQ0100480.1"/>
    <property type="molecule type" value="Genomic_DNA"/>
</dbReference>
<dbReference type="RefSeq" id="WP_306876560.1">
    <property type="nucleotide sequence ID" value="NZ_JAUSSW010000001.1"/>
</dbReference>
<comment type="caution">
    <text evidence="2">The sequence shown here is derived from an EMBL/GenBank/DDBJ whole genome shotgun (WGS) entry which is preliminary data.</text>
</comment>
<evidence type="ECO:0000313" key="3">
    <source>
        <dbReference type="Proteomes" id="UP001244563"/>
    </source>
</evidence>
<feature type="region of interest" description="Disordered" evidence="1">
    <location>
        <begin position="26"/>
        <end position="48"/>
    </location>
</feature>
<keyword evidence="3" id="KW-1185">Reference proteome</keyword>
<organism evidence="2 3">
    <name type="scientific">Paenarthrobacter nicotinovorans</name>
    <name type="common">Arthrobacter nicotinovorans</name>
    <dbReference type="NCBI Taxonomy" id="29320"/>
    <lineage>
        <taxon>Bacteria</taxon>
        <taxon>Bacillati</taxon>
        <taxon>Actinomycetota</taxon>
        <taxon>Actinomycetes</taxon>
        <taxon>Micrococcales</taxon>
        <taxon>Micrococcaceae</taxon>
        <taxon>Paenarthrobacter</taxon>
    </lineage>
</organism>
<feature type="compositionally biased region" description="Basic residues" evidence="1">
    <location>
        <begin position="26"/>
        <end position="36"/>
    </location>
</feature>
<evidence type="ECO:0000313" key="2">
    <source>
        <dbReference type="EMBL" id="MDQ0100480.1"/>
    </source>
</evidence>
<sequence>MTTHEHGTDLCYTTNHCRRDECRQAHNKAARDRRRQQAYGRYNRNKRPATKTLNHINTLRAQGITLKQIHRNTGVAMITLGEITLGKRNTIQATTENRILNYTPGPEHASPHASIDSTGTARRLQALQYNGWSQNQLAQRLGVQVAHVWKLSHQKTGATILIAKRVNTLYDELWDKHHAPGMSATIARNTARRNGWLPPLAWDEDQIDNPNHHGYAKDIAA</sequence>
<dbReference type="Proteomes" id="UP001244563">
    <property type="component" value="Unassembled WGS sequence"/>
</dbReference>
<proteinExistence type="predicted"/>
<evidence type="ECO:0000256" key="1">
    <source>
        <dbReference type="SAM" id="MobiDB-lite"/>
    </source>
</evidence>
<name>A0ABT9TFQ3_PAENI</name>